<dbReference type="Proteomes" id="UP001458880">
    <property type="component" value="Unassembled WGS sequence"/>
</dbReference>
<name>A0AAW1IC18_POPJA</name>
<reference evidence="1 2" key="1">
    <citation type="journal article" date="2024" name="BMC Genomics">
        <title>De novo assembly and annotation of Popillia japonica's genome with initial clues to its potential as an invasive pest.</title>
        <authorList>
            <person name="Cucini C."/>
            <person name="Boschi S."/>
            <person name="Funari R."/>
            <person name="Cardaioli E."/>
            <person name="Iannotti N."/>
            <person name="Marturano G."/>
            <person name="Paoli F."/>
            <person name="Bruttini M."/>
            <person name="Carapelli A."/>
            <person name="Frati F."/>
            <person name="Nardi F."/>
        </authorList>
    </citation>
    <scope>NUCLEOTIDE SEQUENCE [LARGE SCALE GENOMIC DNA]</scope>
    <source>
        <strain evidence="1">DMR45628</strain>
    </source>
</reference>
<gene>
    <name evidence="1" type="ORF">QE152_g36849</name>
</gene>
<organism evidence="1 2">
    <name type="scientific">Popillia japonica</name>
    <name type="common">Japanese beetle</name>
    <dbReference type="NCBI Taxonomy" id="7064"/>
    <lineage>
        <taxon>Eukaryota</taxon>
        <taxon>Metazoa</taxon>
        <taxon>Ecdysozoa</taxon>
        <taxon>Arthropoda</taxon>
        <taxon>Hexapoda</taxon>
        <taxon>Insecta</taxon>
        <taxon>Pterygota</taxon>
        <taxon>Neoptera</taxon>
        <taxon>Endopterygota</taxon>
        <taxon>Coleoptera</taxon>
        <taxon>Polyphaga</taxon>
        <taxon>Scarabaeiformia</taxon>
        <taxon>Scarabaeidae</taxon>
        <taxon>Rutelinae</taxon>
        <taxon>Popillia</taxon>
    </lineage>
</organism>
<dbReference type="EMBL" id="JASPKY010000676">
    <property type="protein sequence ID" value="KAK9686901.1"/>
    <property type="molecule type" value="Genomic_DNA"/>
</dbReference>
<comment type="caution">
    <text evidence="1">The sequence shown here is derived from an EMBL/GenBank/DDBJ whole genome shotgun (WGS) entry which is preliminary data.</text>
</comment>
<evidence type="ECO:0000313" key="2">
    <source>
        <dbReference type="Proteomes" id="UP001458880"/>
    </source>
</evidence>
<proteinExistence type="predicted"/>
<keyword evidence="2" id="KW-1185">Reference proteome</keyword>
<dbReference type="AlphaFoldDB" id="A0AAW1IC18"/>
<sequence length="155" mass="17470">MVELQEQYTTFKVTKIESEVYCPVCKTSFGITNKRKPDLEQHLETNKHQQKIRTIESAVKAEAIVTGVLAPHSVESVTAQAKQCNFIDISTDASNHGNFKIFPVLIQFFDKKHGLTVKIIEISNLNDEKSETIVMTATQILDGRKGLVKKMCFQV</sequence>
<accession>A0AAW1IC18</accession>
<protein>
    <submittedName>
        <fullName evidence="1">Uncharacterized protein</fullName>
    </submittedName>
</protein>
<evidence type="ECO:0000313" key="1">
    <source>
        <dbReference type="EMBL" id="KAK9686901.1"/>
    </source>
</evidence>